<dbReference type="EMBL" id="NEXH01000002">
    <property type="protein sequence ID" value="PSN96460.1"/>
    <property type="molecule type" value="Genomic_DNA"/>
</dbReference>
<organism evidence="2 3">
    <name type="scientific">Candidatus Marsarchaeota G2 archaeon ECH_B_2</name>
    <dbReference type="NCBI Taxonomy" id="1978160"/>
    <lineage>
        <taxon>Archaea</taxon>
        <taxon>Candidatus Marsarchaeota</taxon>
        <taxon>Candidatus Marsarchaeota group 2</taxon>
    </lineage>
</organism>
<name>A0A2R6BCU3_9ARCH</name>
<dbReference type="AlphaFoldDB" id="A0A2R6BCU3"/>
<proteinExistence type="predicted"/>
<protein>
    <submittedName>
        <fullName evidence="2">Uncharacterized protein</fullName>
    </submittedName>
</protein>
<sequence length="216" mass="23073">MKTSGKLGLATIFATLGLMGAFWPSMVSEELQQGVATNLALFFALMAVTAALFLGLGAMVVWMKKFRLSVGLVMLVAALGLSVLDAFPWGELPFILALLGLLARWDEDRRSPLMQGATQLMSRPRQWASSRVLGFVAVVLSVAVSVGLGAFTVFHAGSPVFLRILWVASSVCFALGGLLVALWPRPHLLPLLIIPTVGLMASGGSIAWLGVYIFEL</sequence>
<evidence type="ECO:0000313" key="3">
    <source>
        <dbReference type="Proteomes" id="UP000241284"/>
    </source>
</evidence>
<keyword evidence="1" id="KW-1133">Transmembrane helix</keyword>
<feature type="transmembrane region" description="Helical" evidence="1">
    <location>
        <begin position="7"/>
        <end position="27"/>
    </location>
</feature>
<feature type="transmembrane region" description="Helical" evidence="1">
    <location>
        <begin position="189"/>
        <end position="214"/>
    </location>
</feature>
<dbReference type="Proteomes" id="UP000241284">
    <property type="component" value="Unassembled WGS sequence"/>
</dbReference>
<gene>
    <name evidence="2" type="ORF">B9Q06_02175</name>
</gene>
<reference evidence="2 3" key="1">
    <citation type="submission" date="2017-04" db="EMBL/GenBank/DDBJ databases">
        <title>Novel microbial lineages endemic to geothermal iron-oxide mats fill important gaps in the evolutionary history of Archaea.</title>
        <authorList>
            <person name="Jay Z.J."/>
            <person name="Beam J.P."/>
            <person name="Dlakic M."/>
            <person name="Rusch D.B."/>
            <person name="Kozubal M.A."/>
            <person name="Inskeep W.P."/>
        </authorList>
    </citation>
    <scope>NUCLEOTIDE SEQUENCE [LARGE SCALE GENOMIC DNA]</scope>
    <source>
        <strain evidence="2">ECH_B_2</strain>
    </source>
</reference>
<accession>A0A2R6BCU3</accession>
<comment type="caution">
    <text evidence="2">The sequence shown here is derived from an EMBL/GenBank/DDBJ whole genome shotgun (WGS) entry which is preliminary data.</text>
</comment>
<evidence type="ECO:0000256" key="1">
    <source>
        <dbReference type="SAM" id="Phobius"/>
    </source>
</evidence>
<keyword evidence="1" id="KW-0812">Transmembrane</keyword>
<feature type="transmembrane region" description="Helical" evidence="1">
    <location>
        <begin position="66"/>
        <end position="83"/>
    </location>
</feature>
<feature type="transmembrane region" description="Helical" evidence="1">
    <location>
        <begin position="132"/>
        <end position="154"/>
    </location>
</feature>
<feature type="transmembrane region" description="Helical" evidence="1">
    <location>
        <begin position="160"/>
        <end position="182"/>
    </location>
</feature>
<evidence type="ECO:0000313" key="2">
    <source>
        <dbReference type="EMBL" id="PSN96460.1"/>
    </source>
</evidence>
<keyword evidence="1" id="KW-0472">Membrane</keyword>
<feature type="transmembrane region" description="Helical" evidence="1">
    <location>
        <begin position="39"/>
        <end position="59"/>
    </location>
</feature>